<evidence type="ECO:0000313" key="10">
    <source>
        <dbReference type="Proteomes" id="UP000779574"/>
    </source>
</evidence>
<feature type="non-terminal residue" evidence="9">
    <location>
        <position position="370"/>
    </location>
</feature>
<dbReference type="AlphaFoldDB" id="A0A9P8EKU2"/>
<dbReference type="PANTHER" id="PTHR33572">
    <property type="entry name" value="SPORE DEVELOPMENT REGULATOR VOSA"/>
    <property type="match status" value="1"/>
</dbReference>
<evidence type="ECO:0000256" key="6">
    <source>
        <dbReference type="ARBA" id="ARBA00038045"/>
    </source>
</evidence>
<dbReference type="InterPro" id="IPR021740">
    <property type="entry name" value="Velvet"/>
</dbReference>
<evidence type="ECO:0000256" key="7">
    <source>
        <dbReference type="SAM" id="MobiDB-lite"/>
    </source>
</evidence>
<reference evidence="9" key="2">
    <citation type="submission" date="2021-08" db="EMBL/GenBank/DDBJ databases">
        <authorList>
            <person name="Gostincar C."/>
            <person name="Sun X."/>
            <person name="Song Z."/>
            <person name="Gunde-Cimerman N."/>
        </authorList>
    </citation>
    <scope>NUCLEOTIDE SEQUENCE</scope>
    <source>
        <strain evidence="9">EXF-9911</strain>
    </source>
</reference>
<feature type="region of interest" description="Disordered" evidence="7">
    <location>
        <begin position="1"/>
        <end position="28"/>
    </location>
</feature>
<proteinExistence type="inferred from homology"/>
<gene>
    <name evidence="9" type="ORF">KCU76_g6021</name>
</gene>
<sequence>MAQTQNLPPVYGGHPGYPTAPHPQYDHNRQVPLQANGQAMQAAPVSQTAKTLSVVRDGLRFSLVVVQQPVRARMCGFGDKDRRPITPPPCVRLVVTDEQTQQEVPADQLDASFFILQVDLWDEHGQVEKNIVKAATNSPATSISTATTTSYPPPPERPALYAPQVPYADPRTGQFAGYGPAPTYPPGPWGYPQPHMPQMYMPGAPPPAGHYAQPPMPPGYGQYPGSQPQMYPPAQYQPPMPQQQPSSGMFTRNLIGSLTVNANQLRDPSGKEGHWFVLQDLSVRTEAVFRLKMSFFDVGAGSSDGGSKLSTGKRPVLATVFSDPFQVFSAKKFPGVIESTELSKCFAGQGIKIPIRKDGGKHEGKDEDDE</sequence>
<accession>A0A9P8EKU2</accession>
<evidence type="ECO:0000256" key="4">
    <source>
        <dbReference type="ARBA" id="ARBA00023163"/>
    </source>
</evidence>
<reference evidence="9" key="1">
    <citation type="journal article" date="2021" name="J Fungi (Basel)">
        <title>Virulence traits and population genomics of the black yeast Aureobasidium melanogenum.</title>
        <authorList>
            <person name="Cernosa A."/>
            <person name="Sun X."/>
            <person name="Gostincar C."/>
            <person name="Fang C."/>
            <person name="Gunde-Cimerman N."/>
            <person name="Song Z."/>
        </authorList>
    </citation>
    <scope>NUCLEOTIDE SEQUENCE</scope>
    <source>
        <strain evidence="9">EXF-9911</strain>
    </source>
</reference>
<dbReference type="Proteomes" id="UP000779574">
    <property type="component" value="Unassembled WGS sequence"/>
</dbReference>
<dbReference type="Pfam" id="PF11754">
    <property type="entry name" value="Velvet"/>
    <property type="match status" value="1"/>
</dbReference>
<evidence type="ECO:0000256" key="3">
    <source>
        <dbReference type="ARBA" id="ARBA00023015"/>
    </source>
</evidence>
<comment type="similarity">
    <text evidence="6">Belongs to the velvet family. VelB subfamily.</text>
</comment>
<dbReference type="GO" id="GO:0030435">
    <property type="term" value="P:sporulation resulting in formation of a cellular spore"/>
    <property type="evidence" value="ECO:0007669"/>
    <property type="project" value="UniProtKB-KW"/>
</dbReference>
<evidence type="ECO:0000313" key="9">
    <source>
        <dbReference type="EMBL" id="KAG9693356.1"/>
    </source>
</evidence>
<organism evidence="9 10">
    <name type="scientific">Aureobasidium melanogenum</name>
    <name type="common">Aureobasidium pullulans var. melanogenum</name>
    <dbReference type="NCBI Taxonomy" id="46634"/>
    <lineage>
        <taxon>Eukaryota</taxon>
        <taxon>Fungi</taxon>
        <taxon>Dikarya</taxon>
        <taxon>Ascomycota</taxon>
        <taxon>Pezizomycotina</taxon>
        <taxon>Dothideomycetes</taxon>
        <taxon>Dothideomycetidae</taxon>
        <taxon>Dothideales</taxon>
        <taxon>Saccotheciaceae</taxon>
        <taxon>Aureobasidium</taxon>
    </lineage>
</organism>
<keyword evidence="3" id="KW-0805">Transcription regulation</keyword>
<dbReference type="PANTHER" id="PTHR33572:SF3">
    <property type="entry name" value="VELVET COMPLEX SUBUNIT B"/>
    <property type="match status" value="1"/>
</dbReference>
<keyword evidence="5" id="KW-0539">Nucleus</keyword>
<evidence type="ECO:0000256" key="5">
    <source>
        <dbReference type="ARBA" id="ARBA00023242"/>
    </source>
</evidence>
<dbReference type="EMBL" id="JAHFXF010000196">
    <property type="protein sequence ID" value="KAG9693356.1"/>
    <property type="molecule type" value="Genomic_DNA"/>
</dbReference>
<dbReference type="GO" id="GO:0005634">
    <property type="term" value="C:nucleus"/>
    <property type="evidence" value="ECO:0007669"/>
    <property type="project" value="UniProtKB-SubCell"/>
</dbReference>
<protein>
    <recommendedName>
        <fullName evidence="8">Velvet domain-containing protein</fullName>
    </recommendedName>
</protein>
<evidence type="ECO:0000256" key="2">
    <source>
        <dbReference type="ARBA" id="ARBA00022969"/>
    </source>
</evidence>
<dbReference type="OrthoDB" id="1746739at2759"/>
<keyword evidence="4" id="KW-0804">Transcription</keyword>
<name>A0A9P8EKU2_AURME</name>
<comment type="subcellular location">
    <subcellularLocation>
        <location evidence="1">Nucleus</location>
    </subcellularLocation>
</comment>
<feature type="domain" description="Velvet" evidence="8">
    <location>
        <begin position="56"/>
        <end position="356"/>
    </location>
</feature>
<dbReference type="InterPro" id="IPR038491">
    <property type="entry name" value="Velvet_dom_sf"/>
</dbReference>
<keyword evidence="2" id="KW-0749">Sporulation</keyword>
<dbReference type="InterPro" id="IPR037525">
    <property type="entry name" value="Velvet_dom"/>
</dbReference>
<comment type="caution">
    <text evidence="9">The sequence shown here is derived from an EMBL/GenBank/DDBJ whole genome shotgun (WGS) entry which is preliminary data.</text>
</comment>
<dbReference type="PROSITE" id="PS51821">
    <property type="entry name" value="VELVET"/>
    <property type="match status" value="1"/>
</dbReference>
<evidence type="ECO:0000259" key="8">
    <source>
        <dbReference type="PROSITE" id="PS51821"/>
    </source>
</evidence>
<dbReference type="Gene3D" id="2.60.40.3960">
    <property type="entry name" value="Velvet domain"/>
    <property type="match status" value="2"/>
</dbReference>
<evidence type="ECO:0000256" key="1">
    <source>
        <dbReference type="ARBA" id="ARBA00004123"/>
    </source>
</evidence>